<reference evidence="1 2" key="1">
    <citation type="journal article" date="2019" name="Int. J. Syst. Evol. Microbiol.">
        <title>The Global Catalogue of Microorganisms (GCM) 10K type strain sequencing project: providing services to taxonomists for standard genome sequencing and annotation.</title>
        <authorList>
            <consortium name="The Broad Institute Genomics Platform"/>
            <consortium name="The Broad Institute Genome Sequencing Center for Infectious Disease"/>
            <person name="Wu L."/>
            <person name="Ma J."/>
        </authorList>
    </citation>
    <scope>NUCLEOTIDE SEQUENCE [LARGE SCALE GENOMIC DNA]</scope>
    <source>
        <strain evidence="1 2">JCM 3325</strain>
    </source>
</reference>
<dbReference type="Gene3D" id="3.40.50.1820">
    <property type="entry name" value="alpha/beta hydrolase"/>
    <property type="match status" value="1"/>
</dbReference>
<sequence>MTPGTLVLLHAPYARPSAWGDLPEMLRLHGLDVITPDVPDSSGPRYVARASLVISATAPTAPLVLVAHGGAGPLLPGIALAQRAAHRKIGGFVFLDAELPRTARHRHDHDEAAVPVPPDWPEAPCGYLRGLKDGGDARGGESDDQAVREARLRGWPVAEPSRGISLARALKDLIASL</sequence>
<comment type="caution">
    <text evidence="1">The sequence shown here is derived from an EMBL/GenBank/DDBJ whole genome shotgun (WGS) entry which is preliminary data.</text>
</comment>
<evidence type="ECO:0000313" key="2">
    <source>
        <dbReference type="Proteomes" id="UP001501231"/>
    </source>
</evidence>
<dbReference type="EMBL" id="BAAARW010000019">
    <property type="protein sequence ID" value="GAA2429130.1"/>
    <property type="molecule type" value="Genomic_DNA"/>
</dbReference>
<dbReference type="Proteomes" id="UP001501231">
    <property type="component" value="Unassembled WGS sequence"/>
</dbReference>
<dbReference type="InterPro" id="IPR029058">
    <property type="entry name" value="AB_hydrolase_fold"/>
</dbReference>
<dbReference type="SUPFAM" id="SSF53474">
    <property type="entry name" value="alpha/beta-Hydrolases"/>
    <property type="match status" value="1"/>
</dbReference>
<evidence type="ECO:0000313" key="1">
    <source>
        <dbReference type="EMBL" id="GAA2429130.1"/>
    </source>
</evidence>
<gene>
    <name evidence="1" type="ORF">GCM10010191_48020</name>
</gene>
<evidence type="ECO:0008006" key="3">
    <source>
        <dbReference type="Google" id="ProtNLM"/>
    </source>
</evidence>
<protein>
    <recommendedName>
        <fullName evidence="3">Alpha/beta hydrolase</fullName>
    </recommendedName>
</protein>
<keyword evidence="2" id="KW-1185">Reference proteome</keyword>
<name>A0ABN3JIM7_9ACTN</name>
<dbReference type="RefSeq" id="WP_344591763.1">
    <property type="nucleotide sequence ID" value="NZ_BAAARW010000019.1"/>
</dbReference>
<accession>A0ABN3JIM7</accession>
<proteinExistence type="predicted"/>
<organism evidence="1 2">
    <name type="scientific">Actinomadura vinacea</name>
    <dbReference type="NCBI Taxonomy" id="115336"/>
    <lineage>
        <taxon>Bacteria</taxon>
        <taxon>Bacillati</taxon>
        <taxon>Actinomycetota</taxon>
        <taxon>Actinomycetes</taxon>
        <taxon>Streptosporangiales</taxon>
        <taxon>Thermomonosporaceae</taxon>
        <taxon>Actinomadura</taxon>
    </lineage>
</organism>